<keyword evidence="3" id="KW-1185">Reference proteome</keyword>
<dbReference type="eggNOG" id="COG0620">
    <property type="taxonomic scope" value="Bacteria"/>
</dbReference>
<dbReference type="RefSeq" id="WP_037334109.1">
    <property type="nucleotide sequence ID" value="NZ_APNK01000003.1"/>
</dbReference>
<name>A0A084IPI9_SALHC</name>
<evidence type="ECO:0000259" key="1">
    <source>
        <dbReference type="Pfam" id="PF01717"/>
    </source>
</evidence>
<dbReference type="SUPFAM" id="SSF51726">
    <property type="entry name" value="UROD/MetE-like"/>
    <property type="match status" value="1"/>
</dbReference>
<dbReference type="PATRIC" id="fig|1304275.5.peg.685"/>
<protein>
    <submittedName>
        <fullName evidence="2">Vitamin-B12 independent methionine synthase</fullName>
    </submittedName>
</protein>
<organism evidence="2 3">
    <name type="scientific">Salinisphaera hydrothermalis (strain C41B8)</name>
    <dbReference type="NCBI Taxonomy" id="1304275"/>
    <lineage>
        <taxon>Bacteria</taxon>
        <taxon>Pseudomonadati</taxon>
        <taxon>Pseudomonadota</taxon>
        <taxon>Gammaproteobacteria</taxon>
        <taxon>Salinisphaerales</taxon>
        <taxon>Salinisphaeraceae</taxon>
        <taxon>Salinisphaera</taxon>
    </lineage>
</organism>
<dbReference type="GO" id="GO:0003871">
    <property type="term" value="F:5-methyltetrahydropteroyltriglutamate-homocysteine S-methyltransferase activity"/>
    <property type="evidence" value="ECO:0007669"/>
    <property type="project" value="InterPro"/>
</dbReference>
<gene>
    <name evidence="2" type="ORF">C41B8_03371</name>
</gene>
<evidence type="ECO:0000313" key="3">
    <source>
        <dbReference type="Proteomes" id="UP000028302"/>
    </source>
</evidence>
<dbReference type="InterPro" id="IPR038071">
    <property type="entry name" value="UROD/MetE-like_sf"/>
</dbReference>
<dbReference type="CDD" id="cd03311">
    <property type="entry name" value="CIMS_C_terminal_like"/>
    <property type="match status" value="1"/>
</dbReference>
<dbReference type="Pfam" id="PF01717">
    <property type="entry name" value="Meth_synt_2"/>
    <property type="match status" value="1"/>
</dbReference>
<evidence type="ECO:0000313" key="2">
    <source>
        <dbReference type="EMBL" id="KEZ78623.1"/>
    </source>
</evidence>
<dbReference type="STRING" id="1304275.C41B8_03371"/>
<dbReference type="NCBIfam" id="NF005085">
    <property type="entry name" value="PRK06520.1"/>
    <property type="match status" value="1"/>
</dbReference>
<feature type="domain" description="Cobalamin-independent methionine synthase MetE C-terminal/archaeal" evidence="1">
    <location>
        <begin position="13"/>
        <end position="341"/>
    </location>
</feature>
<reference evidence="2 3" key="1">
    <citation type="submission" date="2013-03" db="EMBL/GenBank/DDBJ databases">
        <title>Salinisphaera hydrothermalis C41B8 Genome Sequencing.</title>
        <authorList>
            <person name="Li C."/>
            <person name="Lai Q."/>
            <person name="Shao Z."/>
        </authorList>
    </citation>
    <scope>NUCLEOTIDE SEQUENCE [LARGE SCALE GENOMIC DNA]</scope>
    <source>
        <strain evidence="2 3">C41B8</strain>
    </source>
</reference>
<proteinExistence type="predicted"/>
<dbReference type="GO" id="GO:0008270">
    <property type="term" value="F:zinc ion binding"/>
    <property type="evidence" value="ECO:0007669"/>
    <property type="project" value="InterPro"/>
</dbReference>
<dbReference type="PANTHER" id="PTHR43844">
    <property type="entry name" value="METHIONINE SYNTHASE"/>
    <property type="match status" value="1"/>
</dbReference>
<dbReference type="Proteomes" id="UP000028302">
    <property type="component" value="Unassembled WGS sequence"/>
</dbReference>
<accession>A0A084IPI9</accession>
<dbReference type="AlphaFoldDB" id="A0A084IPI9"/>
<dbReference type="InterPro" id="IPR002629">
    <property type="entry name" value="Met_Synth_C/arc"/>
</dbReference>
<dbReference type="GO" id="GO:0009086">
    <property type="term" value="P:methionine biosynthetic process"/>
    <property type="evidence" value="ECO:0007669"/>
    <property type="project" value="InterPro"/>
</dbReference>
<dbReference type="EMBL" id="APNK01000003">
    <property type="protein sequence ID" value="KEZ78623.1"/>
    <property type="molecule type" value="Genomic_DNA"/>
</dbReference>
<dbReference type="PANTHER" id="PTHR43844:SF1">
    <property type="entry name" value="METHIONINE SYNTHASE"/>
    <property type="match status" value="1"/>
</dbReference>
<sequence>MRHSNPPFRAEHVGSLLRPQAVLEARQRHASGDIDADALRKVEDRAIADAVRKQESVGLNDVTDGEFRRAYFHLDFLKQLDGVTVTGGIAANKSAKASDDGFTPPQLSVTGKLSHARPIQVADYQFLASQAHATPKVSIPSPTMVHFRGGRAAIDIEAYPEMDAFFDDLAACYRDEIDALYRAGCRYIQLDDTNLAYLCDPDMRAAAKERGEDPNTLPKQYAELINAALAGRPDDLTVGIHLCRGNYRSTWFAQGGYEPVAEVLFNELAVDTYFLEYDDERSGDFAPLRHVPNNKNVVLGLVSSKTPELEPMDALAKRIDEAAAYVDLEQLCLSPQCGFSSTVEGNALTEDDQWAKLERVVETSRQVWGDS</sequence>
<dbReference type="OrthoDB" id="6430685at2"/>
<dbReference type="Gene3D" id="3.20.20.210">
    <property type="match status" value="1"/>
</dbReference>
<comment type="caution">
    <text evidence="2">The sequence shown here is derived from an EMBL/GenBank/DDBJ whole genome shotgun (WGS) entry which is preliminary data.</text>
</comment>